<evidence type="ECO:0000313" key="15">
    <source>
        <dbReference type="EMBL" id="SIS91485.1"/>
    </source>
</evidence>
<comment type="subcellular location">
    <subcellularLocation>
        <location evidence="2">Cell membrane</location>
        <topology evidence="2">Multi-pass membrane protein</topology>
    </subcellularLocation>
</comment>
<evidence type="ECO:0000256" key="12">
    <source>
        <dbReference type="ARBA" id="ARBA00037975"/>
    </source>
</evidence>
<dbReference type="AlphaFoldDB" id="A0A1N7MZH3"/>
<evidence type="ECO:0000256" key="5">
    <source>
        <dbReference type="ARBA" id="ARBA00022617"/>
    </source>
</evidence>
<feature type="transmembrane region" description="Helical" evidence="13">
    <location>
        <begin position="62"/>
        <end position="81"/>
    </location>
</feature>
<keyword evidence="5" id="KW-0349">Heme</keyword>
<dbReference type="EMBL" id="FTOH01000006">
    <property type="protein sequence ID" value="SIS91485.1"/>
    <property type="molecule type" value="Genomic_DNA"/>
</dbReference>
<dbReference type="Pfam" id="PF01292">
    <property type="entry name" value="Ni_hydr_CYTB"/>
    <property type="match status" value="1"/>
</dbReference>
<evidence type="ECO:0000256" key="2">
    <source>
        <dbReference type="ARBA" id="ARBA00004651"/>
    </source>
</evidence>
<dbReference type="GO" id="GO:0046872">
    <property type="term" value="F:metal ion binding"/>
    <property type="evidence" value="ECO:0007669"/>
    <property type="project" value="UniProtKB-KW"/>
</dbReference>
<dbReference type="OrthoDB" id="9793784at2"/>
<proteinExistence type="inferred from homology"/>
<comment type="similarity">
    <text evidence="12">Belongs to the cytochrome b561 family.</text>
</comment>
<evidence type="ECO:0000256" key="10">
    <source>
        <dbReference type="ARBA" id="ARBA00023004"/>
    </source>
</evidence>
<keyword evidence="10" id="KW-0408">Iron</keyword>
<name>A0A1N7MZH3_9GAMM</name>
<keyword evidence="9 13" id="KW-1133">Transmembrane helix</keyword>
<dbReference type="GO" id="GO:0009055">
    <property type="term" value="F:electron transfer activity"/>
    <property type="evidence" value="ECO:0007669"/>
    <property type="project" value="InterPro"/>
</dbReference>
<organism evidence="15 16">
    <name type="scientific">Thalassolituus maritimus</name>
    <dbReference type="NCBI Taxonomy" id="484498"/>
    <lineage>
        <taxon>Bacteria</taxon>
        <taxon>Pseudomonadati</taxon>
        <taxon>Pseudomonadota</taxon>
        <taxon>Gammaproteobacteria</taxon>
        <taxon>Oceanospirillales</taxon>
        <taxon>Oceanospirillaceae</taxon>
        <taxon>Thalassolituus</taxon>
    </lineage>
</organism>
<feature type="transmembrane region" description="Helical" evidence="13">
    <location>
        <begin position="102"/>
        <end position="124"/>
    </location>
</feature>
<reference evidence="16" key="1">
    <citation type="submission" date="2017-01" db="EMBL/GenBank/DDBJ databases">
        <authorList>
            <person name="Varghese N."/>
            <person name="Submissions S."/>
        </authorList>
    </citation>
    <scope>NUCLEOTIDE SEQUENCE [LARGE SCALE GENOMIC DNA]</scope>
    <source>
        <strain evidence="16">DSM 24913</strain>
    </source>
</reference>
<keyword evidence="16" id="KW-1185">Reference proteome</keyword>
<dbReference type="InterPro" id="IPR011577">
    <property type="entry name" value="Cyt_b561_bac/Ni-Hgenase"/>
</dbReference>
<dbReference type="GO" id="GO:0022904">
    <property type="term" value="P:respiratory electron transport chain"/>
    <property type="evidence" value="ECO:0007669"/>
    <property type="project" value="InterPro"/>
</dbReference>
<feature type="transmembrane region" description="Helical" evidence="13">
    <location>
        <begin position="32"/>
        <end position="50"/>
    </location>
</feature>
<evidence type="ECO:0000256" key="3">
    <source>
        <dbReference type="ARBA" id="ARBA00022448"/>
    </source>
</evidence>
<evidence type="ECO:0000256" key="8">
    <source>
        <dbReference type="ARBA" id="ARBA00022982"/>
    </source>
</evidence>
<dbReference type="PANTHER" id="PTHR30529">
    <property type="entry name" value="CYTOCHROME B561"/>
    <property type="match status" value="1"/>
</dbReference>
<evidence type="ECO:0000256" key="13">
    <source>
        <dbReference type="SAM" id="Phobius"/>
    </source>
</evidence>
<evidence type="ECO:0000256" key="6">
    <source>
        <dbReference type="ARBA" id="ARBA00022692"/>
    </source>
</evidence>
<evidence type="ECO:0000256" key="4">
    <source>
        <dbReference type="ARBA" id="ARBA00022475"/>
    </source>
</evidence>
<keyword evidence="6 13" id="KW-0812">Transmembrane</keyword>
<evidence type="ECO:0000256" key="11">
    <source>
        <dbReference type="ARBA" id="ARBA00023136"/>
    </source>
</evidence>
<keyword evidence="11 13" id="KW-0472">Membrane</keyword>
<dbReference type="STRING" id="484498.SAMN05421686_10679"/>
<feature type="domain" description="Cytochrome b561 bacterial/Ni-hydrogenase" evidence="14">
    <location>
        <begin position="25"/>
        <end position="192"/>
    </location>
</feature>
<keyword evidence="4" id="KW-1003">Cell membrane</keyword>
<dbReference type="InterPro" id="IPR052168">
    <property type="entry name" value="Cytochrome_b561_oxidase"/>
</dbReference>
<dbReference type="SUPFAM" id="SSF81342">
    <property type="entry name" value="Transmembrane di-heme cytochromes"/>
    <property type="match status" value="1"/>
</dbReference>
<keyword evidence="7" id="KW-0479">Metal-binding</keyword>
<comment type="cofactor">
    <cofactor evidence="1">
        <name>heme b</name>
        <dbReference type="ChEBI" id="CHEBI:60344"/>
    </cofactor>
</comment>
<dbReference type="Gene3D" id="1.20.950.20">
    <property type="entry name" value="Transmembrane di-heme cytochromes, Chain C"/>
    <property type="match status" value="1"/>
</dbReference>
<protein>
    <submittedName>
        <fullName evidence="15">Cytochrome b561</fullName>
    </submittedName>
</protein>
<evidence type="ECO:0000256" key="9">
    <source>
        <dbReference type="ARBA" id="ARBA00022989"/>
    </source>
</evidence>
<evidence type="ECO:0000259" key="14">
    <source>
        <dbReference type="Pfam" id="PF01292"/>
    </source>
</evidence>
<accession>A0A1N7MZH3</accession>
<feature type="transmembrane region" description="Helical" evidence="13">
    <location>
        <begin position="159"/>
        <end position="180"/>
    </location>
</feature>
<sequence length="193" mass="21505">MREGQLLAEIKNRKELKMRKGGKYYSPATKMVHWLMAIIIIGLLVVGTLLENMANGPEKFELMALHKSVGVLALFLFFLRIPLRIINPVRPVSGVPKSTQMVAGAVKGLLYLSMLLMPVSGILMSQSAGYSVAMFGWEIPTLVAENEQLNEIAGLTHGIVSKVLMALIALHVLGALYHHFIRRDETLRRMIRD</sequence>
<dbReference type="PANTHER" id="PTHR30529:SF7">
    <property type="entry name" value="CYTOCHROME B561 BACTERIAL_NI-HYDROGENASE DOMAIN-CONTAINING PROTEIN"/>
    <property type="match status" value="1"/>
</dbReference>
<evidence type="ECO:0000256" key="7">
    <source>
        <dbReference type="ARBA" id="ARBA00022723"/>
    </source>
</evidence>
<keyword evidence="3" id="KW-0813">Transport</keyword>
<keyword evidence="8" id="KW-0249">Electron transport</keyword>
<dbReference type="InterPro" id="IPR016174">
    <property type="entry name" value="Di-haem_cyt_TM"/>
</dbReference>
<evidence type="ECO:0000256" key="1">
    <source>
        <dbReference type="ARBA" id="ARBA00001970"/>
    </source>
</evidence>
<dbReference type="GO" id="GO:0005886">
    <property type="term" value="C:plasma membrane"/>
    <property type="evidence" value="ECO:0007669"/>
    <property type="project" value="UniProtKB-SubCell"/>
</dbReference>
<dbReference type="Proteomes" id="UP000185639">
    <property type="component" value="Unassembled WGS sequence"/>
</dbReference>
<evidence type="ECO:0000313" key="16">
    <source>
        <dbReference type="Proteomes" id="UP000185639"/>
    </source>
</evidence>
<gene>
    <name evidence="15" type="ORF">SAMN05421686_10679</name>
</gene>
<dbReference type="GO" id="GO:0020037">
    <property type="term" value="F:heme binding"/>
    <property type="evidence" value="ECO:0007669"/>
    <property type="project" value="TreeGrafter"/>
</dbReference>